<evidence type="ECO:0000256" key="2">
    <source>
        <dbReference type="ARBA" id="ARBA00022448"/>
    </source>
</evidence>
<dbReference type="KEGG" id="cme:CYME_CMP339C"/>
<evidence type="ECO:0000256" key="10">
    <source>
        <dbReference type="SAM" id="Phobius"/>
    </source>
</evidence>
<dbReference type="Gramene" id="CMP339CT">
    <property type="protein sequence ID" value="CMP339CT"/>
    <property type="gene ID" value="CMP339C"/>
</dbReference>
<reference evidence="12 13" key="2">
    <citation type="journal article" date="2007" name="BMC Biol.">
        <title>A 100%-complete sequence reveals unusually simple genomic features in the hot-spring red alga Cyanidioschyzon merolae.</title>
        <authorList>
            <person name="Nozaki H."/>
            <person name="Takano H."/>
            <person name="Misumi O."/>
            <person name="Terasawa K."/>
            <person name="Matsuzaki M."/>
            <person name="Maruyama S."/>
            <person name="Nishida K."/>
            <person name="Yagisawa F."/>
            <person name="Yoshida Y."/>
            <person name="Fujiwara T."/>
            <person name="Takio S."/>
            <person name="Tamura K."/>
            <person name="Chung S.J."/>
            <person name="Nakamura S."/>
            <person name="Kuroiwa H."/>
            <person name="Tanaka K."/>
            <person name="Sato N."/>
            <person name="Kuroiwa T."/>
        </authorList>
    </citation>
    <scope>NUCLEOTIDE SEQUENCE [LARGE SCALE GENOMIC DNA]</scope>
    <source>
        <strain evidence="12 13">10D</strain>
    </source>
</reference>
<accession>M1VA47</accession>
<gene>
    <name evidence="12" type="ORF">CYME_CMP339C</name>
</gene>
<dbReference type="Proteomes" id="UP000007014">
    <property type="component" value="Chromosome 16"/>
</dbReference>
<dbReference type="Gene3D" id="1.20.5.110">
    <property type="match status" value="1"/>
</dbReference>
<name>M1VA47_CYAM1</name>
<dbReference type="PANTHER" id="PTHR12791">
    <property type="entry name" value="GOLGI SNARE BET1-RELATED"/>
    <property type="match status" value="1"/>
</dbReference>
<evidence type="ECO:0000313" key="13">
    <source>
        <dbReference type="Proteomes" id="UP000007014"/>
    </source>
</evidence>
<dbReference type="HOGENOM" id="CLU_1621366_0_0_1"/>
<feature type="transmembrane region" description="Helical" evidence="10">
    <location>
        <begin position="139"/>
        <end position="162"/>
    </location>
</feature>
<keyword evidence="13" id="KW-1185">Reference proteome</keyword>
<dbReference type="SUPFAM" id="SSF58038">
    <property type="entry name" value="SNARE fusion complex"/>
    <property type="match status" value="1"/>
</dbReference>
<keyword evidence="7 10" id="KW-0472">Membrane</keyword>
<dbReference type="OrthoDB" id="261831at2759"/>
<dbReference type="STRING" id="280699.M1VA47"/>
<keyword evidence="3 10" id="KW-0812">Transmembrane</keyword>
<feature type="compositionally biased region" description="Low complexity" evidence="9">
    <location>
        <begin position="37"/>
        <end position="54"/>
    </location>
</feature>
<sequence length="164" mass="17845">MHRASRPLSESRCPSPAMARSTSDRSAHTAGSAAFPSTVTSTPASTSTSMSWSGHSSQVANRADLSGVAYADLLEQQNQDRIQALSGKVGAMKELAIQINEEVITQNRFLDQDLSDSMGRTVEQLRNSMRKLEQLVRSGSSYALCYGVLGIVGVLFLLHWLFPR</sequence>
<dbReference type="SMART" id="SM00397">
    <property type="entry name" value="t_SNARE"/>
    <property type="match status" value="1"/>
</dbReference>
<feature type="region of interest" description="Disordered" evidence="9">
    <location>
        <begin position="1"/>
        <end position="54"/>
    </location>
</feature>
<dbReference type="AlphaFoldDB" id="M1VA47"/>
<dbReference type="RefSeq" id="XP_005537960.1">
    <property type="nucleotide sequence ID" value="XM_005537903.1"/>
</dbReference>
<evidence type="ECO:0000256" key="1">
    <source>
        <dbReference type="ARBA" id="ARBA00004394"/>
    </source>
</evidence>
<keyword evidence="5 10" id="KW-1133">Transmembrane helix</keyword>
<evidence type="ECO:0000256" key="8">
    <source>
        <dbReference type="ARBA" id="ARBA00046280"/>
    </source>
</evidence>
<dbReference type="GO" id="GO:0000139">
    <property type="term" value="C:Golgi membrane"/>
    <property type="evidence" value="ECO:0007669"/>
    <property type="project" value="UniProtKB-SubCell"/>
</dbReference>
<keyword evidence="6" id="KW-0333">Golgi apparatus</keyword>
<evidence type="ECO:0000256" key="9">
    <source>
        <dbReference type="SAM" id="MobiDB-lite"/>
    </source>
</evidence>
<keyword evidence="4" id="KW-0653">Protein transport</keyword>
<evidence type="ECO:0000256" key="7">
    <source>
        <dbReference type="ARBA" id="ARBA00023136"/>
    </source>
</evidence>
<reference evidence="12 13" key="1">
    <citation type="journal article" date="2004" name="Nature">
        <title>Genome sequence of the ultrasmall unicellular red alga Cyanidioschyzon merolae 10D.</title>
        <authorList>
            <person name="Matsuzaki M."/>
            <person name="Misumi O."/>
            <person name="Shin-i T."/>
            <person name="Maruyama S."/>
            <person name="Takahara M."/>
            <person name="Miyagishima S."/>
            <person name="Mori T."/>
            <person name="Nishida K."/>
            <person name="Yagisawa F."/>
            <person name="Nishida K."/>
            <person name="Yoshida Y."/>
            <person name="Nishimura Y."/>
            <person name="Nakao S."/>
            <person name="Kobayashi T."/>
            <person name="Momoyama Y."/>
            <person name="Higashiyama T."/>
            <person name="Minoda A."/>
            <person name="Sano M."/>
            <person name="Nomoto H."/>
            <person name="Oishi K."/>
            <person name="Hayashi H."/>
            <person name="Ohta F."/>
            <person name="Nishizaka S."/>
            <person name="Haga S."/>
            <person name="Miura S."/>
            <person name="Morishita T."/>
            <person name="Kabeya Y."/>
            <person name="Terasawa K."/>
            <person name="Suzuki Y."/>
            <person name="Ishii Y."/>
            <person name="Asakawa S."/>
            <person name="Takano H."/>
            <person name="Ohta N."/>
            <person name="Kuroiwa H."/>
            <person name="Tanaka K."/>
            <person name="Shimizu N."/>
            <person name="Sugano S."/>
            <person name="Sato N."/>
            <person name="Nozaki H."/>
            <person name="Ogasawara N."/>
            <person name="Kohara Y."/>
            <person name="Kuroiwa T."/>
        </authorList>
    </citation>
    <scope>NUCLEOTIDE SEQUENCE [LARGE SCALE GENOMIC DNA]</scope>
    <source>
        <strain evidence="12 13">10D</strain>
    </source>
</reference>
<dbReference type="GeneID" id="16995935"/>
<evidence type="ECO:0000256" key="4">
    <source>
        <dbReference type="ARBA" id="ARBA00022927"/>
    </source>
</evidence>
<dbReference type="GO" id="GO:0015031">
    <property type="term" value="P:protein transport"/>
    <property type="evidence" value="ECO:0007669"/>
    <property type="project" value="UniProtKB-KW"/>
</dbReference>
<protein>
    <submittedName>
        <fullName evidence="12">Similar to Golgi vesicular membrane trafficking protein Bet1p</fullName>
    </submittedName>
</protein>
<dbReference type="InterPro" id="IPR000727">
    <property type="entry name" value="T_SNARE_dom"/>
</dbReference>
<dbReference type="EMBL" id="AP006498">
    <property type="protein sequence ID" value="BAM81924.1"/>
    <property type="molecule type" value="Genomic_DNA"/>
</dbReference>
<proteinExistence type="predicted"/>
<evidence type="ECO:0000313" key="12">
    <source>
        <dbReference type="EMBL" id="BAM81924.1"/>
    </source>
</evidence>
<dbReference type="PROSITE" id="PS50192">
    <property type="entry name" value="T_SNARE"/>
    <property type="match status" value="1"/>
</dbReference>
<evidence type="ECO:0000256" key="5">
    <source>
        <dbReference type="ARBA" id="ARBA00022989"/>
    </source>
</evidence>
<comment type="subcellular location">
    <subcellularLocation>
        <location evidence="8">Endomembrane system</location>
        <topology evidence="8">Single-pass type IV membrane protein</topology>
    </subcellularLocation>
    <subcellularLocation>
        <location evidence="1">Golgi apparatus membrane</location>
    </subcellularLocation>
</comment>
<organism evidence="12 13">
    <name type="scientific">Cyanidioschyzon merolae (strain NIES-3377 / 10D)</name>
    <name type="common">Unicellular red alga</name>
    <dbReference type="NCBI Taxonomy" id="280699"/>
    <lineage>
        <taxon>Eukaryota</taxon>
        <taxon>Rhodophyta</taxon>
        <taxon>Bangiophyceae</taxon>
        <taxon>Cyanidiales</taxon>
        <taxon>Cyanidiaceae</taxon>
        <taxon>Cyanidioschyzon</taxon>
    </lineage>
</organism>
<evidence type="ECO:0000256" key="3">
    <source>
        <dbReference type="ARBA" id="ARBA00022692"/>
    </source>
</evidence>
<evidence type="ECO:0000259" key="11">
    <source>
        <dbReference type="PROSITE" id="PS50192"/>
    </source>
</evidence>
<dbReference type="CDD" id="cd15853">
    <property type="entry name" value="SNARE_Bet1"/>
    <property type="match status" value="1"/>
</dbReference>
<keyword evidence="2" id="KW-0813">Transport</keyword>
<dbReference type="InterPro" id="IPR039899">
    <property type="entry name" value="BET1_SNARE"/>
</dbReference>
<dbReference type="OMA" id="ISIEMRS"/>
<feature type="domain" description="T-SNARE coiled-coil homology" evidence="11">
    <location>
        <begin position="72"/>
        <end position="112"/>
    </location>
</feature>
<evidence type="ECO:0000256" key="6">
    <source>
        <dbReference type="ARBA" id="ARBA00023034"/>
    </source>
</evidence>